<dbReference type="Proteomes" id="UP000287166">
    <property type="component" value="Unassembled WGS sequence"/>
</dbReference>
<accession>A0A401GG14</accession>
<organism evidence="1 2">
    <name type="scientific">Sparassis crispa</name>
    <dbReference type="NCBI Taxonomy" id="139825"/>
    <lineage>
        <taxon>Eukaryota</taxon>
        <taxon>Fungi</taxon>
        <taxon>Dikarya</taxon>
        <taxon>Basidiomycota</taxon>
        <taxon>Agaricomycotina</taxon>
        <taxon>Agaricomycetes</taxon>
        <taxon>Polyporales</taxon>
        <taxon>Sparassidaceae</taxon>
        <taxon>Sparassis</taxon>
    </lineage>
</organism>
<evidence type="ECO:0000313" key="2">
    <source>
        <dbReference type="Proteomes" id="UP000287166"/>
    </source>
</evidence>
<dbReference type="EMBL" id="BFAD01000003">
    <property type="protein sequence ID" value="GBE81120.1"/>
    <property type="molecule type" value="Genomic_DNA"/>
</dbReference>
<dbReference type="GeneID" id="38778037"/>
<proteinExistence type="predicted"/>
<comment type="caution">
    <text evidence="1">The sequence shown here is derived from an EMBL/GenBank/DDBJ whole genome shotgun (WGS) entry which is preliminary data.</text>
</comment>
<dbReference type="AlphaFoldDB" id="A0A401GG14"/>
<gene>
    <name evidence="1" type="ORF">SCP_0308460</name>
</gene>
<name>A0A401GG14_9APHY</name>
<dbReference type="InParanoid" id="A0A401GG14"/>
<protein>
    <submittedName>
        <fullName evidence="1">Uncharacterized protein</fullName>
    </submittedName>
</protein>
<evidence type="ECO:0000313" key="1">
    <source>
        <dbReference type="EMBL" id="GBE81120.1"/>
    </source>
</evidence>
<sequence>MSETTVQPVSRPRKRRLPRAYGYAFNWAILAPLARELDFPDVTLSNLVNTYFRFRFYLMNTWDVPNECFRNLSTKGNLTVGVVFADNCSRKRKKPDEDLVQRVKKAMKMEEDPKWYYLV</sequence>
<reference evidence="1 2" key="1">
    <citation type="journal article" date="2018" name="Sci. Rep.">
        <title>Genome sequence of the cauliflower mushroom Sparassis crispa (Hanabiratake) and its association with beneficial usage.</title>
        <authorList>
            <person name="Kiyama R."/>
            <person name="Furutani Y."/>
            <person name="Kawaguchi K."/>
            <person name="Nakanishi T."/>
        </authorList>
    </citation>
    <scope>NUCLEOTIDE SEQUENCE [LARGE SCALE GENOMIC DNA]</scope>
</reference>
<keyword evidence="2" id="KW-1185">Reference proteome</keyword>
<dbReference type="RefSeq" id="XP_027612033.1">
    <property type="nucleotide sequence ID" value="XM_027756232.1"/>
</dbReference>